<dbReference type="AlphaFoldDB" id="A0A344TR41"/>
<proteinExistence type="predicted"/>
<dbReference type="EMBL" id="CP030850">
    <property type="protein sequence ID" value="AXE21112.1"/>
    <property type="molecule type" value="Genomic_DNA"/>
</dbReference>
<name>A0A344TR41_9BACT</name>
<organism evidence="1 2">
    <name type="scientific">Runella rosea</name>
    <dbReference type="NCBI Taxonomy" id="2259595"/>
    <lineage>
        <taxon>Bacteria</taxon>
        <taxon>Pseudomonadati</taxon>
        <taxon>Bacteroidota</taxon>
        <taxon>Cytophagia</taxon>
        <taxon>Cytophagales</taxon>
        <taxon>Spirosomataceae</taxon>
        <taxon>Runella</taxon>
    </lineage>
</organism>
<reference evidence="1 2" key="1">
    <citation type="submission" date="2018-07" db="EMBL/GenBank/DDBJ databases">
        <title>Genome sequencing of Runella.</title>
        <authorList>
            <person name="Baek M.-G."/>
            <person name="Yi H."/>
        </authorList>
    </citation>
    <scope>NUCLEOTIDE SEQUENCE [LARGE SCALE GENOMIC DNA]</scope>
    <source>
        <strain evidence="1 2">HYN0085</strain>
    </source>
</reference>
<sequence length="64" mass="7412">MLNGYTNELIVNEGAKVAFFEKSTKNSVKNPANMSQKTKMMKFFPSNPWNLKVILRIFAMELNR</sequence>
<keyword evidence="2" id="KW-1185">Reference proteome</keyword>
<dbReference type="KEGG" id="run:DR864_26935"/>
<gene>
    <name evidence="1" type="ORF">DR864_26935</name>
</gene>
<evidence type="ECO:0000313" key="1">
    <source>
        <dbReference type="EMBL" id="AXE21112.1"/>
    </source>
</evidence>
<protein>
    <submittedName>
        <fullName evidence="1">Uncharacterized protein</fullName>
    </submittedName>
</protein>
<evidence type="ECO:0000313" key="2">
    <source>
        <dbReference type="Proteomes" id="UP000251993"/>
    </source>
</evidence>
<accession>A0A344TR41</accession>
<dbReference type="Proteomes" id="UP000251993">
    <property type="component" value="Chromosome"/>
</dbReference>